<feature type="region of interest" description="Disordered" evidence="2">
    <location>
        <begin position="296"/>
        <end position="356"/>
    </location>
</feature>
<reference evidence="3" key="2">
    <citation type="submission" date="2020-05" db="EMBL/GenBank/DDBJ databases">
        <authorList>
            <person name="Kim H.-S."/>
            <person name="Proctor R.H."/>
            <person name="Brown D.W."/>
        </authorList>
    </citation>
    <scope>NUCLEOTIDE SEQUENCE</scope>
    <source>
        <strain evidence="3">NRRL 22465</strain>
    </source>
</reference>
<feature type="compositionally biased region" description="Polar residues" evidence="2">
    <location>
        <begin position="722"/>
        <end position="734"/>
    </location>
</feature>
<proteinExistence type="predicted"/>
<feature type="compositionally biased region" description="Low complexity" evidence="2">
    <location>
        <begin position="126"/>
        <end position="151"/>
    </location>
</feature>
<keyword evidence="4" id="KW-1185">Reference proteome</keyword>
<dbReference type="EMBL" id="JABEYC010000355">
    <property type="protein sequence ID" value="KAF4978598.1"/>
    <property type="molecule type" value="Genomic_DNA"/>
</dbReference>
<keyword evidence="1" id="KW-0175">Coiled coil</keyword>
<feature type="compositionally biased region" description="Acidic residues" evidence="2">
    <location>
        <begin position="9"/>
        <end position="34"/>
    </location>
</feature>
<feature type="coiled-coil region" evidence="1">
    <location>
        <begin position="220"/>
        <end position="247"/>
    </location>
</feature>
<dbReference type="OrthoDB" id="3439669at2759"/>
<evidence type="ECO:0000313" key="3">
    <source>
        <dbReference type="EMBL" id="KAF4978598.1"/>
    </source>
</evidence>
<feature type="region of interest" description="Disordered" evidence="2">
    <location>
        <begin position="630"/>
        <end position="649"/>
    </location>
</feature>
<name>A0A8H4XL01_9HYPO</name>
<feature type="compositionally biased region" description="Basic and acidic residues" evidence="2">
    <location>
        <begin position="331"/>
        <end position="350"/>
    </location>
</feature>
<feature type="compositionally biased region" description="Polar residues" evidence="2">
    <location>
        <begin position="853"/>
        <end position="873"/>
    </location>
</feature>
<feature type="compositionally biased region" description="Acidic residues" evidence="2">
    <location>
        <begin position="785"/>
        <end position="800"/>
    </location>
</feature>
<evidence type="ECO:0000256" key="1">
    <source>
        <dbReference type="SAM" id="Coils"/>
    </source>
</evidence>
<sequence length="1059" mass="117587">MSDTHSSGDADDDYINMEVGDDEFPGFDNDEQGNESERLILGFDDHDDPIAGVINAAELFELMDVDDDYEGGGQELPVVHEEGLFVEQVVTPPQTPDGSEIDASSSDDGNSEGDDSSVGDPDDNDPGVNDPGVNDPGVNDPVVNDPVVNDPEAIPVEMDSNGVPIDFDTKNPNADLVEALREESVQEPYWSQACSLTCQPHWKEVAEFFLTNRKRFLQTRIQSRAQINRLRAENRALRDTVDALQLRLGLRTAKTGRTWPNIHRRWTCNGEGSVGIKNWGDIYKLSCKEENMSWAFGPGTPPKTHPHLTLRPPTDEEEASVLVCAQGNEDSNSRDEASCRKGNEEPRGDQEQQLPFRFNDLPPTLQLEIFRLRLVFDGKMVHVISRLDPYYEPSDVHRNVNGKQSLLHRFHIGQGDVSLTFSAINPQDPLKLLLVCKRWNFLGAALFYGANTLQHLQYVEMLWMGSQRLTYKRDNKGKYTSRRTHHLTSLDEARRLKTLAVHLSESSRAYMRRRHEPPPIVNYLTVKTKEQPNYRQNRALRTLQGLDYVHALRGLDEVTFWDYDKWLKMSSKVAVRDWSFVSDVNAVVRREKSAKDLHFSQLKRLAPLVIGYHPHNDNIVAVENALNQMRENPVGAPPTPPPEGEVLYPQAQGPVDMVDEEEDAESEDGDEDSEEDGDGDSDNSDEDPYNESGSEDDGNDDDDDDDDDDDGGDDGQNGQNGIGSLSAGNNPEDNNLSEEDRIALLLPGFGNGFNGQGEDDEERKHDPETSPAPWPLSDGCLIDLTTDDESSNLGMDDDVAIDQSHLGHRDSPLVVHDDENEPMEIDPDHDHDVAAMPEGYIPEPVRGSISPGRGTTASESSGVEGSLFVQDNTPPLEADPGLAMMPPRSGLSSRQPIRSPGNRQAQDGREGSLFVRSPELQQRHVFIRKFESNSPLRRTPSVVPSHSERSNSTPIRQGHPESSLFVSPTPYANLVSPEVQRSRQCTRAGTITRMMFVDLTDDAEDDAEDDSASAGSLAGRNRRRRASSSDDVDDRHPQRPRLDDYDSGGGAAAGMAFAR</sequence>
<feature type="compositionally biased region" description="Basic and acidic residues" evidence="2">
    <location>
        <begin position="805"/>
        <end position="817"/>
    </location>
</feature>
<feature type="compositionally biased region" description="Polar residues" evidence="2">
    <location>
        <begin position="890"/>
        <end position="905"/>
    </location>
</feature>
<dbReference type="AlphaFoldDB" id="A0A8H4XL01"/>
<feature type="region of interest" description="Disordered" evidence="2">
    <location>
        <begin position="91"/>
        <end position="166"/>
    </location>
</feature>
<dbReference type="Proteomes" id="UP000635477">
    <property type="component" value="Unassembled WGS sequence"/>
</dbReference>
<evidence type="ECO:0000256" key="2">
    <source>
        <dbReference type="SAM" id="MobiDB-lite"/>
    </source>
</evidence>
<organism evidence="3 4">
    <name type="scientific">Fusarium zealandicum</name>
    <dbReference type="NCBI Taxonomy" id="1053134"/>
    <lineage>
        <taxon>Eukaryota</taxon>
        <taxon>Fungi</taxon>
        <taxon>Dikarya</taxon>
        <taxon>Ascomycota</taxon>
        <taxon>Pezizomycotina</taxon>
        <taxon>Sordariomycetes</taxon>
        <taxon>Hypocreomycetidae</taxon>
        <taxon>Hypocreales</taxon>
        <taxon>Nectriaceae</taxon>
        <taxon>Fusarium</taxon>
        <taxon>Fusarium staphyleae species complex</taxon>
    </lineage>
</organism>
<evidence type="ECO:0000313" key="4">
    <source>
        <dbReference type="Proteomes" id="UP000635477"/>
    </source>
</evidence>
<feature type="compositionally biased region" description="Acidic residues" evidence="2">
    <location>
        <begin position="657"/>
        <end position="713"/>
    </location>
</feature>
<feature type="compositionally biased region" description="Acidic residues" evidence="2">
    <location>
        <begin position="109"/>
        <end position="125"/>
    </location>
</feature>
<feature type="compositionally biased region" description="Basic and acidic residues" evidence="2">
    <location>
        <begin position="1033"/>
        <end position="1044"/>
    </location>
</feature>
<reference evidence="3" key="1">
    <citation type="journal article" date="2020" name="BMC Genomics">
        <title>Correction to: Identification and distribution of gene clusters required for synthesis of sphingolipid metabolism inhibitors in diverse species of the filamentous fungus Fusarium.</title>
        <authorList>
            <person name="Kim H.S."/>
            <person name="Lohmar J.M."/>
            <person name="Busman M."/>
            <person name="Brown D.W."/>
            <person name="Naumann T.A."/>
            <person name="Divon H.H."/>
            <person name="Lysoe E."/>
            <person name="Uhlig S."/>
            <person name="Proctor R.H."/>
        </authorList>
    </citation>
    <scope>NUCLEOTIDE SEQUENCE</scope>
    <source>
        <strain evidence="3">NRRL 22465</strain>
    </source>
</reference>
<comment type="caution">
    <text evidence="3">The sequence shown here is derived from an EMBL/GenBank/DDBJ whole genome shotgun (WGS) entry which is preliminary data.</text>
</comment>
<feature type="region of interest" description="Disordered" evidence="2">
    <location>
        <begin position="657"/>
        <end position="969"/>
    </location>
</feature>
<gene>
    <name evidence="3" type="ORF">FZEAL_5047</name>
</gene>
<feature type="region of interest" description="Disordered" evidence="2">
    <location>
        <begin position="1003"/>
        <end position="1059"/>
    </location>
</feature>
<protein>
    <submittedName>
        <fullName evidence="3">Uncharacterized protein</fullName>
    </submittedName>
</protein>
<feature type="region of interest" description="Disordered" evidence="2">
    <location>
        <begin position="1"/>
        <end position="37"/>
    </location>
</feature>
<accession>A0A8H4XL01</accession>